<dbReference type="PANTHER" id="PTHR10443:SF12">
    <property type="entry name" value="DIPEPTIDASE"/>
    <property type="match status" value="1"/>
</dbReference>
<dbReference type="InterPro" id="IPR032466">
    <property type="entry name" value="Metal_Hydrolase"/>
</dbReference>
<dbReference type="CDD" id="cd01301">
    <property type="entry name" value="rDP_like"/>
    <property type="match status" value="1"/>
</dbReference>
<dbReference type="InterPro" id="IPR000180">
    <property type="entry name" value="Dipep_AS"/>
</dbReference>
<protein>
    <submittedName>
        <fullName evidence="1">Dipeptidase</fullName>
    </submittedName>
</protein>
<gene>
    <name evidence="1" type="ORF">IMF26_05880</name>
</gene>
<dbReference type="EMBL" id="CP062796">
    <property type="protein sequence ID" value="QUL97654.1"/>
    <property type="molecule type" value="Genomic_DNA"/>
</dbReference>
<reference evidence="1" key="1">
    <citation type="submission" date="2020-10" db="EMBL/GenBank/DDBJ databases">
        <authorList>
            <person name="Kadnikov V."/>
            <person name="Beletsky A.V."/>
            <person name="Mardanov A.V."/>
            <person name="Karnachuk O.V."/>
            <person name="Ravin N.V."/>
        </authorList>
    </citation>
    <scope>NUCLEOTIDE SEQUENCE</scope>
    <source>
        <strain evidence="1">Bu02</strain>
    </source>
</reference>
<dbReference type="SUPFAM" id="SSF51556">
    <property type="entry name" value="Metallo-dependent hydrolases"/>
    <property type="match status" value="1"/>
</dbReference>
<dbReference type="Gene3D" id="3.20.20.140">
    <property type="entry name" value="Metal-dependent hydrolases"/>
    <property type="match status" value="1"/>
</dbReference>
<dbReference type="AlphaFoldDB" id="A0AAT9L9E3"/>
<name>A0AAT9L9E3_9FIRM</name>
<organism evidence="1">
    <name type="scientific">Candidatus Fermentithermobacillus carboniphilus</name>
    <dbReference type="NCBI Taxonomy" id="3085328"/>
    <lineage>
        <taxon>Bacteria</taxon>
        <taxon>Bacillati</taxon>
        <taxon>Bacillota</taxon>
        <taxon>Candidatus Fermentithermobacillia</taxon>
        <taxon>Candidatus Fermentithermobacillales</taxon>
        <taxon>Candidatus Fermentithermobacillaceae</taxon>
        <taxon>Candidatus Fermentithermobacillus</taxon>
    </lineage>
</organism>
<dbReference type="Pfam" id="PF01244">
    <property type="entry name" value="Peptidase_M19"/>
    <property type="match status" value="1"/>
</dbReference>
<dbReference type="KEGG" id="fcz:IMF26_05880"/>
<dbReference type="PROSITE" id="PS00869">
    <property type="entry name" value="RENAL_DIPEPTIDASE_1"/>
    <property type="match status" value="1"/>
</dbReference>
<dbReference type="PROSITE" id="PS51365">
    <property type="entry name" value="RENAL_DIPEPTIDASE_2"/>
    <property type="match status" value="1"/>
</dbReference>
<dbReference type="GO" id="GO:0006508">
    <property type="term" value="P:proteolysis"/>
    <property type="evidence" value="ECO:0007669"/>
    <property type="project" value="InterPro"/>
</dbReference>
<sequence>MRDALGLHRDSIIVDGHCDTLLQICGTGPAQGYYGGSGRRNFFEKSESGHIDLPRLKEGGVTCQVMALYIEPQYKPARAARRTLELLDAFYGLVDESDDFKLATRASDITTAKAKGEVSALLSIEGGEAVEGSLSLLRSFYRLGVRAMGLTWNQRNDIADGVGERSSRSGLTDFGISLVKEMERLGMLVDVSHLSESSFWALDAVAERPYIASHSNCRQLASHPRNLTDRQIEALARKGGVIGVVFAPGFVDDKKENVSLSRLCDHIDHIKKVAGIDHVGLGSDFDGFTVTPGQPQVLKDVSELPRLTEELLARGYTEEEVRKVLGENWLRVYREVLG</sequence>
<evidence type="ECO:0000313" key="1">
    <source>
        <dbReference type="EMBL" id="QUL97654.1"/>
    </source>
</evidence>
<dbReference type="InterPro" id="IPR008257">
    <property type="entry name" value="Pept_M19"/>
</dbReference>
<dbReference type="GO" id="GO:0070573">
    <property type="term" value="F:metallodipeptidase activity"/>
    <property type="evidence" value="ECO:0007669"/>
    <property type="project" value="InterPro"/>
</dbReference>
<accession>A0AAT9L9E3</accession>
<reference evidence="1" key="2">
    <citation type="journal article" date="2023" name="Biology">
        <title>Prokaryotic Life Associated with Coal-Fire Gas Vents Revealed by Metagenomics.</title>
        <authorList>
            <person name="Kadnikov V.V."/>
            <person name="Mardanov A.V."/>
            <person name="Beletsky A.V."/>
            <person name="Karnachuk O.V."/>
            <person name="Ravin N.V."/>
        </authorList>
    </citation>
    <scope>NUCLEOTIDE SEQUENCE</scope>
    <source>
        <strain evidence="1">Bu02</strain>
    </source>
</reference>
<proteinExistence type="predicted"/>
<dbReference type="PANTHER" id="PTHR10443">
    <property type="entry name" value="MICROSOMAL DIPEPTIDASE"/>
    <property type="match status" value="1"/>
</dbReference>